<organism evidence="4">
    <name type="scientific">Timema tahoe</name>
    <dbReference type="NCBI Taxonomy" id="61484"/>
    <lineage>
        <taxon>Eukaryota</taxon>
        <taxon>Metazoa</taxon>
        <taxon>Ecdysozoa</taxon>
        <taxon>Arthropoda</taxon>
        <taxon>Hexapoda</taxon>
        <taxon>Insecta</taxon>
        <taxon>Pterygota</taxon>
        <taxon>Neoptera</taxon>
        <taxon>Polyneoptera</taxon>
        <taxon>Phasmatodea</taxon>
        <taxon>Timematodea</taxon>
        <taxon>Timematoidea</taxon>
        <taxon>Timematidae</taxon>
        <taxon>Timema</taxon>
    </lineage>
</organism>
<protein>
    <recommendedName>
        <fullName evidence="3">YDG domain-containing protein</fullName>
    </recommendedName>
</protein>
<dbReference type="SMART" id="SM00466">
    <property type="entry name" value="SRA"/>
    <property type="match status" value="1"/>
</dbReference>
<dbReference type="PROSITE" id="PS51015">
    <property type="entry name" value="YDG"/>
    <property type="match status" value="1"/>
</dbReference>
<dbReference type="InterPro" id="IPR015947">
    <property type="entry name" value="PUA-like_sf"/>
</dbReference>
<dbReference type="GO" id="GO:0005524">
    <property type="term" value="F:ATP binding"/>
    <property type="evidence" value="ECO:0007669"/>
    <property type="project" value="InterPro"/>
</dbReference>
<dbReference type="InterPro" id="IPR003105">
    <property type="entry name" value="SRA_YDG"/>
</dbReference>
<dbReference type="SUPFAM" id="SSF52540">
    <property type="entry name" value="P-loop containing nucleoside triphosphate hydrolases"/>
    <property type="match status" value="1"/>
</dbReference>
<dbReference type="Pfam" id="PF02182">
    <property type="entry name" value="SAD_SRA"/>
    <property type="match status" value="1"/>
</dbReference>
<name>A0A7R9FMN0_9NEOP</name>
<dbReference type="AlphaFoldDB" id="A0A7R9FMN0"/>
<proteinExistence type="predicted"/>
<reference evidence="4" key="1">
    <citation type="submission" date="2020-11" db="EMBL/GenBank/DDBJ databases">
        <authorList>
            <person name="Tran Van P."/>
        </authorList>
    </citation>
    <scope>NUCLEOTIDE SEQUENCE</scope>
</reference>
<comment type="subcellular location">
    <subcellularLocation>
        <location evidence="2">Nucleus</location>
    </subcellularLocation>
</comment>
<dbReference type="InterPro" id="IPR027417">
    <property type="entry name" value="P-loop_NTPase"/>
</dbReference>
<dbReference type="GO" id="GO:0016887">
    <property type="term" value="F:ATP hydrolysis activity"/>
    <property type="evidence" value="ECO:0007669"/>
    <property type="project" value="InterPro"/>
</dbReference>
<sequence>MKTKHGRRYRSTTSHTDPIIEVGLRELSEERPRPIRDPHKKVHFTVPLPQRGQPWRYEGRSVSSELMRAQYNQVCDEEADTPENTEDSLVLDTELDDEQQAIMDELSCIRPDTPTNTDNCPSDDEMLSSLRVPNKISLGLPNDDDREVFDDETTQHTLMSYFQTADQGTDEVQYGELKSVPVGCTWKNRRLMALSNVHKHQKARIHGGPKGVYSMVMSSPSLFEDFGNEVSFYGEGGRDSKTLKLIDNQQLEKGNLAFMNSYVTKTHLRLIRGAQLKSQVSPKTGYRYDGLYEVSNYTEVKQNGFRMYRFQLLRAGHQPPPPWPSKPVEFPTPILIVEAGVAGPSPDVVSPEFNGRPILQSHLSKFRSRRQQAVYVRHAFKHYGSSKNPNHVLENRKMTVAKGTICGLFGASCCCKTTLSSCIVGRRRQHWRNTRAWRKSRDQRRWGSGKRVSYMPQEIALFGELFIKETMMYFGWIFGMSTQEICERLHFLLSFLDLPSKNRLVKNLNLN</sequence>
<dbReference type="InterPro" id="IPR036987">
    <property type="entry name" value="SRA-YDG_sf"/>
</dbReference>
<dbReference type="PANTHER" id="PTHR43038:SF3">
    <property type="entry name" value="ABC TRANSPORTER G FAMILY MEMBER 20 ISOFORM X1"/>
    <property type="match status" value="1"/>
</dbReference>
<dbReference type="GO" id="GO:0005634">
    <property type="term" value="C:nucleus"/>
    <property type="evidence" value="ECO:0007669"/>
    <property type="project" value="UniProtKB-SubCell"/>
</dbReference>
<accession>A0A7R9FMN0</accession>
<dbReference type="Gene3D" id="3.40.50.300">
    <property type="entry name" value="P-loop containing nucleotide triphosphate hydrolases"/>
    <property type="match status" value="1"/>
</dbReference>
<dbReference type="PANTHER" id="PTHR43038">
    <property type="entry name" value="ATP-BINDING CASSETTE, SUB-FAMILY H, MEMBER 1"/>
    <property type="match status" value="1"/>
</dbReference>
<dbReference type="EMBL" id="OE001282">
    <property type="protein sequence ID" value="CAD7456441.1"/>
    <property type="molecule type" value="Genomic_DNA"/>
</dbReference>
<evidence type="ECO:0000256" key="2">
    <source>
        <dbReference type="PROSITE-ProRule" id="PRU00358"/>
    </source>
</evidence>
<dbReference type="InterPro" id="IPR003439">
    <property type="entry name" value="ABC_transporter-like_ATP-bd"/>
</dbReference>
<dbReference type="Pfam" id="PF00005">
    <property type="entry name" value="ABC_tran"/>
    <property type="match status" value="1"/>
</dbReference>
<evidence type="ECO:0000313" key="4">
    <source>
        <dbReference type="EMBL" id="CAD7456441.1"/>
    </source>
</evidence>
<evidence type="ECO:0000256" key="1">
    <source>
        <dbReference type="ARBA" id="ARBA00023242"/>
    </source>
</evidence>
<feature type="domain" description="YDG" evidence="3">
    <location>
        <begin position="175"/>
        <end position="314"/>
    </location>
</feature>
<dbReference type="SUPFAM" id="SSF88697">
    <property type="entry name" value="PUA domain-like"/>
    <property type="match status" value="1"/>
</dbReference>
<evidence type="ECO:0000259" key="3">
    <source>
        <dbReference type="PROSITE" id="PS51015"/>
    </source>
</evidence>
<dbReference type="Gene3D" id="2.30.280.10">
    <property type="entry name" value="SRA-YDG"/>
    <property type="match status" value="1"/>
</dbReference>
<gene>
    <name evidence="4" type="ORF">TTEB3V08_LOCUS4470</name>
</gene>
<keyword evidence="1 2" id="KW-0539">Nucleus</keyword>